<dbReference type="Gene3D" id="1.10.110.10">
    <property type="entry name" value="Plant lipid-transfer and hydrophobic proteins"/>
    <property type="match status" value="1"/>
</dbReference>
<dbReference type="PANTHER" id="PTHR35496">
    <property type="entry name" value="2S SEED STORAGE PROTEIN 1-RELATED"/>
    <property type="match status" value="1"/>
</dbReference>
<organism evidence="7">
    <name type="scientific">Othonna arborescens</name>
    <dbReference type="NCBI Taxonomy" id="1954292"/>
    <lineage>
        <taxon>Eukaryota</taxon>
        <taxon>Viridiplantae</taxon>
        <taxon>Streptophyta</taxon>
        <taxon>Embryophyta</taxon>
        <taxon>Tracheophyta</taxon>
        <taxon>Spermatophyta</taxon>
        <taxon>Magnoliopsida</taxon>
        <taxon>eudicotyledons</taxon>
        <taxon>Gunneridae</taxon>
        <taxon>Pentapetalae</taxon>
        <taxon>asterids</taxon>
        <taxon>campanulids</taxon>
        <taxon>Asterales</taxon>
        <taxon>Asteraceae</taxon>
        <taxon>Asteroideae</taxon>
        <taxon>Senecioneae</taxon>
        <taxon>Othonninae</taxon>
        <taxon>Othonna</taxon>
    </lineage>
</organism>
<dbReference type="InterPro" id="IPR000617">
    <property type="entry name" value="Napin/2SS/CON"/>
</dbReference>
<evidence type="ECO:0000256" key="1">
    <source>
        <dbReference type="ARBA" id="ARBA00008262"/>
    </source>
</evidence>
<dbReference type="SMART" id="SM00499">
    <property type="entry name" value="AAI"/>
    <property type="match status" value="1"/>
</dbReference>
<name>A0A1V0JB76_9ASTR</name>
<sequence length="209" mass="23401">MAKLALAVLAFAAIVAFVEVSAYKTTITTTTIEDNQYGPPVDFDSLDNKYGPPVDFDSLDNKYGPPVDFDSLDNKYGPPVDFDSLDNSRGGSSPARCRRQIQGQQLSHCQMHISQQGGRSLVEKLTQQPALQMCCNQLRQVDEQCQCQAIQQVVQQTLQQQQQQQGGRRGAQGIQQQQMQQILKKAQMIPNQCNLEIQEYCQIPIRIPN</sequence>
<dbReference type="CDD" id="cd00261">
    <property type="entry name" value="AAI_SS"/>
    <property type="match status" value="1"/>
</dbReference>
<keyword evidence="2" id="KW-0758">Storage protein</keyword>
<evidence type="ECO:0000256" key="4">
    <source>
        <dbReference type="SAM" id="MobiDB-lite"/>
    </source>
</evidence>
<evidence type="ECO:0000256" key="3">
    <source>
        <dbReference type="ARBA" id="ARBA00023129"/>
    </source>
</evidence>
<reference evidence="7" key="1">
    <citation type="journal article" date="2017" name="Mol. Biol. Evol.">
        <title>Stepwise evolution of a buried inhibitor peptide over 45 million years.</title>
        <authorList>
            <person name="Jayasena A.S."/>
            <person name="Fisher M.F."/>
            <person name="Panero J.L."/>
            <person name="Secco D."/>
            <person name="Bernath-Levin K."/>
            <person name="Berkowitz O."/>
            <person name="Taylor N.L."/>
            <person name="Schilling E.E."/>
            <person name="Whelan J."/>
            <person name="Mylne J.S."/>
        </authorList>
    </citation>
    <scope>NUCLEOTIDE SEQUENCE</scope>
    <source>
        <strain evidence="7">JM9225</strain>
    </source>
</reference>
<feature type="region of interest" description="Disordered" evidence="4">
    <location>
        <begin position="54"/>
        <end position="95"/>
    </location>
</feature>
<feature type="chain" id="PRO_5012572651" evidence="5">
    <location>
        <begin position="23"/>
        <end position="209"/>
    </location>
</feature>
<evidence type="ECO:0000256" key="5">
    <source>
        <dbReference type="SAM" id="SignalP"/>
    </source>
</evidence>
<dbReference type="GO" id="GO:0045735">
    <property type="term" value="F:nutrient reservoir activity"/>
    <property type="evidence" value="ECO:0007669"/>
    <property type="project" value="UniProtKB-KW"/>
</dbReference>
<keyword evidence="3" id="KW-0708">Seed storage protein</keyword>
<dbReference type="PANTHER" id="PTHR35496:SF4">
    <property type="entry name" value="2S SULFUR-RICH SEED STORAGE PROTEIN 2-LIKE"/>
    <property type="match status" value="1"/>
</dbReference>
<proteinExistence type="inferred from homology"/>
<dbReference type="AlphaFoldDB" id="A0A1V0JB76"/>
<evidence type="ECO:0000259" key="6">
    <source>
        <dbReference type="SMART" id="SM00499"/>
    </source>
</evidence>
<dbReference type="InterPro" id="IPR036312">
    <property type="entry name" value="Bifun_inhib/LTP/seed_sf"/>
</dbReference>
<comment type="similarity">
    <text evidence="1">Belongs to the 2S seed storage albumins family.</text>
</comment>
<feature type="domain" description="Bifunctional inhibitor/plant lipid transfer protein/seed storage helical" evidence="6">
    <location>
        <begin position="97"/>
        <end position="201"/>
    </location>
</feature>
<dbReference type="SUPFAM" id="SSF47699">
    <property type="entry name" value="Bifunctional inhibitor/lipid-transfer protein/seed storage 2S albumin"/>
    <property type="match status" value="1"/>
</dbReference>
<protein>
    <submittedName>
        <fullName evidence="7">PawS-like protein 1f</fullName>
    </submittedName>
</protein>
<dbReference type="EMBL" id="KY078354">
    <property type="protein sequence ID" value="ARD06079.1"/>
    <property type="molecule type" value="Genomic_DNA"/>
</dbReference>
<evidence type="ECO:0000313" key="7">
    <source>
        <dbReference type="EMBL" id="ARD06079.1"/>
    </source>
</evidence>
<dbReference type="InterPro" id="IPR016140">
    <property type="entry name" value="Bifunc_inhib/LTP/seed_store"/>
</dbReference>
<keyword evidence="5" id="KW-0732">Signal</keyword>
<feature type="signal peptide" evidence="5">
    <location>
        <begin position="1"/>
        <end position="22"/>
    </location>
</feature>
<evidence type="ECO:0000256" key="2">
    <source>
        <dbReference type="ARBA" id="ARBA00022761"/>
    </source>
</evidence>
<accession>A0A1V0JB76</accession>